<dbReference type="CDD" id="cd01949">
    <property type="entry name" value="GGDEF"/>
    <property type="match status" value="1"/>
</dbReference>
<dbReference type="InterPro" id="IPR000160">
    <property type="entry name" value="GGDEF_dom"/>
</dbReference>
<dbReference type="EMBL" id="DXEM01000028">
    <property type="protein sequence ID" value="HIX68155.1"/>
    <property type="molecule type" value="Genomic_DNA"/>
</dbReference>
<evidence type="ECO:0000259" key="1">
    <source>
        <dbReference type="PROSITE" id="PS50887"/>
    </source>
</evidence>
<sequence>MMTERMNKIKGEEVLEALRMGLWMITLHPDTKEYELKGDERTYRSLGITETEDGKKCFQKWKEGIDPEYYRYVEEGIQEMILGNVTEIEYRWNSPGKGPYTFSWIGVKVLEKEDCLILEGCHRILKDSLNSYGHKVSRKMGSLIKNDFYQAMLSGTSGYMEVDLESGMIQNSGGIWGKYAKIGKEIGIGFQEMKKIYIKNVVMEQDFDRYNQNMDLERVKERFKNGEKTWTFQLRRLMKDGSYRWMEVVTQVFQEKEKKHRYALFYIKDIDSHKKRHLEQEKAASMDALTNVMNRRKFEASVYRFAEESDIKGCALLLFDIDHFKTINDTRGHQEGDMVLKKFAVILLEAFRKSDYIGRFGGDEFIVFIKHMPRKILDQRLETICQLLKNTKMNGFTCSIGIYMIEEDAMDYGKFLKRADQALYVCKKKGRNQYRYWNDISVMNK</sequence>
<dbReference type="PANTHER" id="PTHR45138">
    <property type="entry name" value="REGULATORY COMPONENTS OF SENSORY TRANSDUCTION SYSTEM"/>
    <property type="match status" value="1"/>
</dbReference>
<dbReference type="Pfam" id="PF00990">
    <property type="entry name" value="GGDEF"/>
    <property type="match status" value="1"/>
</dbReference>
<proteinExistence type="predicted"/>
<dbReference type="NCBIfam" id="TIGR00229">
    <property type="entry name" value="sensory_box"/>
    <property type="match status" value="1"/>
</dbReference>
<reference evidence="2" key="2">
    <citation type="submission" date="2021-04" db="EMBL/GenBank/DDBJ databases">
        <authorList>
            <person name="Gilroy R."/>
        </authorList>
    </citation>
    <scope>NUCLEOTIDE SEQUENCE</scope>
    <source>
        <strain evidence="2">CHK191-13928</strain>
    </source>
</reference>
<dbReference type="SMART" id="SM00267">
    <property type="entry name" value="GGDEF"/>
    <property type="match status" value="1"/>
</dbReference>
<dbReference type="InterPro" id="IPR043128">
    <property type="entry name" value="Rev_trsase/Diguanyl_cyclase"/>
</dbReference>
<dbReference type="InterPro" id="IPR029787">
    <property type="entry name" value="Nucleotide_cyclase"/>
</dbReference>
<evidence type="ECO:0000313" key="3">
    <source>
        <dbReference type="Proteomes" id="UP000886721"/>
    </source>
</evidence>
<dbReference type="SUPFAM" id="SSF55073">
    <property type="entry name" value="Nucleotide cyclase"/>
    <property type="match status" value="1"/>
</dbReference>
<reference evidence="2" key="1">
    <citation type="journal article" date="2021" name="PeerJ">
        <title>Extensive microbial diversity within the chicken gut microbiome revealed by metagenomics and culture.</title>
        <authorList>
            <person name="Gilroy R."/>
            <person name="Ravi A."/>
            <person name="Getino M."/>
            <person name="Pursley I."/>
            <person name="Horton D.L."/>
            <person name="Alikhan N.F."/>
            <person name="Baker D."/>
            <person name="Gharbi K."/>
            <person name="Hall N."/>
            <person name="Watson M."/>
            <person name="Adriaenssens E.M."/>
            <person name="Foster-Nyarko E."/>
            <person name="Jarju S."/>
            <person name="Secka A."/>
            <person name="Antonio M."/>
            <person name="Oren A."/>
            <person name="Chaudhuri R.R."/>
            <person name="La Ragione R."/>
            <person name="Hildebrand F."/>
            <person name="Pallen M.J."/>
        </authorList>
    </citation>
    <scope>NUCLEOTIDE SEQUENCE</scope>
    <source>
        <strain evidence="2">CHK191-13928</strain>
    </source>
</reference>
<evidence type="ECO:0000313" key="2">
    <source>
        <dbReference type="EMBL" id="HIX68155.1"/>
    </source>
</evidence>
<dbReference type="InterPro" id="IPR035965">
    <property type="entry name" value="PAS-like_dom_sf"/>
</dbReference>
<organism evidence="2 3">
    <name type="scientific">Candidatus Anaerostipes excrementavium</name>
    <dbReference type="NCBI Taxonomy" id="2838463"/>
    <lineage>
        <taxon>Bacteria</taxon>
        <taxon>Bacillati</taxon>
        <taxon>Bacillota</taxon>
        <taxon>Clostridia</taxon>
        <taxon>Lachnospirales</taxon>
        <taxon>Lachnospiraceae</taxon>
        <taxon>Anaerostipes</taxon>
    </lineage>
</organism>
<feature type="domain" description="GGDEF" evidence="1">
    <location>
        <begin position="312"/>
        <end position="439"/>
    </location>
</feature>
<dbReference type="PANTHER" id="PTHR45138:SF9">
    <property type="entry name" value="DIGUANYLATE CYCLASE DGCM-RELATED"/>
    <property type="match status" value="1"/>
</dbReference>
<name>A0A9D2B9E4_9FIRM</name>
<dbReference type="NCBIfam" id="TIGR00254">
    <property type="entry name" value="GGDEF"/>
    <property type="match status" value="1"/>
</dbReference>
<dbReference type="Gene3D" id="3.30.70.270">
    <property type="match status" value="1"/>
</dbReference>
<dbReference type="SUPFAM" id="SSF55785">
    <property type="entry name" value="PYP-like sensor domain (PAS domain)"/>
    <property type="match status" value="1"/>
</dbReference>
<comment type="caution">
    <text evidence="2">The sequence shown here is derived from an EMBL/GenBank/DDBJ whole genome shotgun (WGS) entry which is preliminary data.</text>
</comment>
<protein>
    <submittedName>
        <fullName evidence="2">Sensor domain-containing diguanylate cyclase</fullName>
    </submittedName>
</protein>
<dbReference type="Gene3D" id="3.30.450.20">
    <property type="entry name" value="PAS domain"/>
    <property type="match status" value="1"/>
</dbReference>
<dbReference type="GO" id="GO:0052621">
    <property type="term" value="F:diguanylate cyclase activity"/>
    <property type="evidence" value="ECO:0007669"/>
    <property type="project" value="TreeGrafter"/>
</dbReference>
<dbReference type="PROSITE" id="PS50887">
    <property type="entry name" value="GGDEF"/>
    <property type="match status" value="1"/>
</dbReference>
<dbReference type="AlphaFoldDB" id="A0A9D2B9E4"/>
<dbReference type="FunFam" id="3.30.70.270:FF:000001">
    <property type="entry name" value="Diguanylate cyclase domain protein"/>
    <property type="match status" value="1"/>
</dbReference>
<gene>
    <name evidence="2" type="ORF">H9735_08590</name>
</gene>
<dbReference type="InterPro" id="IPR050469">
    <property type="entry name" value="Diguanylate_Cyclase"/>
</dbReference>
<dbReference type="Proteomes" id="UP000886721">
    <property type="component" value="Unassembled WGS sequence"/>
</dbReference>
<accession>A0A9D2B9E4</accession>
<dbReference type="InterPro" id="IPR000014">
    <property type="entry name" value="PAS"/>
</dbReference>